<dbReference type="AlphaFoldDB" id="A0A2S6C9Y8"/>
<gene>
    <name evidence="4" type="ORF">CBER1_03944</name>
</gene>
<evidence type="ECO:0000256" key="2">
    <source>
        <dbReference type="ARBA" id="ARBA00023242"/>
    </source>
</evidence>
<dbReference type="InterPro" id="IPR007219">
    <property type="entry name" value="XnlR_reg_dom"/>
</dbReference>
<comment type="caution">
    <text evidence="4">The sequence shown here is derived from an EMBL/GenBank/DDBJ whole genome shotgun (WGS) entry which is preliminary data.</text>
</comment>
<evidence type="ECO:0000259" key="3">
    <source>
        <dbReference type="Pfam" id="PF04082"/>
    </source>
</evidence>
<sequence length="488" mass="55309">MKRMSSTDTVAHEGRHAAQKTYPFRNYWTAPGGLSEALVPLPSKQDAELMIDKFFLHVDPLYPIIPQTVFRARVERFWASSQESRNAADAIEVALIYGILATGRLFITDQDSVDLVSPETFLSCAYRALCLSSFLSKWSLQSIQVLVPFCNYFVMNNRTADSWTFSGIIQKQAYGLGLHKLPPQTATVSEKQLRYRLWQALMFQDVSLSYYLQLVPLTCQHSIDASALSNVDEGDNRPGLRMQELLATGPVVSDLAFLTCQSDVSYVRAMWLFAKFMQVNICLPGALARPVVRDSAHQAALILELQGLYDGLDPPFNTTAFNNHEHRTWRQIIMVASNYHFAFTMLHLAENAESDVQRDLHEALKASAKAMACFFTLIAAEPQHAAMWAPANTRAYAQAVTIKKIFSLVEQQQQREEDPWLQLVKGDFDRYIDILVHTHGAPGFEQLKKERLSKLLDGQVRVRSIPERRERLQECAFQRQHTGFTLAT</sequence>
<evidence type="ECO:0000313" key="4">
    <source>
        <dbReference type="EMBL" id="PPJ56549.1"/>
    </source>
</evidence>
<dbReference type="GO" id="GO:0006351">
    <property type="term" value="P:DNA-templated transcription"/>
    <property type="evidence" value="ECO:0007669"/>
    <property type="project" value="InterPro"/>
</dbReference>
<dbReference type="InterPro" id="IPR050613">
    <property type="entry name" value="Sec_Metabolite_Reg"/>
</dbReference>
<organism evidence="4 5">
    <name type="scientific">Cercospora berteroae</name>
    <dbReference type="NCBI Taxonomy" id="357750"/>
    <lineage>
        <taxon>Eukaryota</taxon>
        <taxon>Fungi</taxon>
        <taxon>Dikarya</taxon>
        <taxon>Ascomycota</taxon>
        <taxon>Pezizomycotina</taxon>
        <taxon>Dothideomycetes</taxon>
        <taxon>Dothideomycetidae</taxon>
        <taxon>Mycosphaerellales</taxon>
        <taxon>Mycosphaerellaceae</taxon>
        <taxon>Cercospora</taxon>
    </lineage>
</organism>
<evidence type="ECO:0000313" key="5">
    <source>
        <dbReference type="Proteomes" id="UP000237631"/>
    </source>
</evidence>
<dbReference type="STRING" id="357750.A0A2S6C9Y8"/>
<proteinExistence type="predicted"/>
<dbReference type="PANTHER" id="PTHR31001">
    <property type="entry name" value="UNCHARACTERIZED TRANSCRIPTIONAL REGULATORY PROTEIN"/>
    <property type="match status" value="1"/>
</dbReference>
<dbReference type="OrthoDB" id="3364175at2759"/>
<dbReference type="GO" id="GO:0005634">
    <property type="term" value="C:nucleus"/>
    <property type="evidence" value="ECO:0007669"/>
    <property type="project" value="UniProtKB-SubCell"/>
</dbReference>
<dbReference type="PANTHER" id="PTHR31001:SF81">
    <property type="entry name" value="ZN(II)2CYS6 TRANSCRIPTION FACTOR"/>
    <property type="match status" value="1"/>
</dbReference>
<accession>A0A2S6C9Y8</accession>
<keyword evidence="2" id="KW-0539">Nucleus</keyword>
<evidence type="ECO:0000256" key="1">
    <source>
        <dbReference type="ARBA" id="ARBA00004123"/>
    </source>
</evidence>
<dbReference type="Proteomes" id="UP000237631">
    <property type="component" value="Unassembled WGS sequence"/>
</dbReference>
<name>A0A2S6C9Y8_9PEZI</name>
<dbReference type="GO" id="GO:0008270">
    <property type="term" value="F:zinc ion binding"/>
    <property type="evidence" value="ECO:0007669"/>
    <property type="project" value="InterPro"/>
</dbReference>
<feature type="domain" description="Xylanolytic transcriptional activator regulatory" evidence="3">
    <location>
        <begin position="51"/>
        <end position="232"/>
    </location>
</feature>
<dbReference type="GO" id="GO:0003677">
    <property type="term" value="F:DNA binding"/>
    <property type="evidence" value="ECO:0007669"/>
    <property type="project" value="InterPro"/>
</dbReference>
<dbReference type="CDD" id="cd12148">
    <property type="entry name" value="fungal_TF_MHR"/>
    <property type="match status" value="1"/>
</dbReference>
<keyword evidence="5" id="KW-1185">Reference proteome</keyword>
<dbReference type="EMBL" id="PNEN01000516">
    <property type="protein sequence ID" value="PPJ56549.1"/>
    <property type="molecule type" value="Genomic_DNA"/>
</dbReference>
<protein>
    <recommendedName>
        <fullName evidence="3">Xylanolytic transcriptional activator regulatory domain-containing protein</fullName>
    </recommendedName>
</protein>
<reference evidence="5" key="1">
    <citation type="journal article" date="2017" name="bioRxiv">
        <title>Conservation of a gene cluster reveals novel cercosporin biosynthetic mechanisms and extends production to the genus Colletotrichum.</title>
        <authorList>
            <person name="de Jonge R."/>
            <person name="Ebert M.K."/>
            <person name="Huitt-Roehl C.R."/>
            <person name="Pal P."/>
            <person name="Suttle J.C."/>
            <person name="Spanner R.E."/>
            <person name="Neubauer J.D."/>
            <person name="Jurick W.M.II."/>
            <person name="Stott K.A."/>
            <person name="Secor G.A."/>
            <person name="Thomma B.P.H.J."/>
            <person name="Van de Peer Y."/>
            <person name="Townsend C.A."/>
            <person name="Bolton M.D."/>
        </authorList>
    </citation>
    <scope>NUCLEOTIDE SEQUENCE [LARGE SCALE GENOMIC DNA]</scope>
    <source>
        <strain evidence="5">CBS538.71</strain>
    </source>
</reference>
<comment type="subcellular location">
    <subcellularLocation>
        <location evidence="1">Nucleus</location>
    </subcellularLocation>
</comment>
<dbReference type="Pfam" id="PF04082">
    <property type="entry name" value="Fungal_trans"/>
    <property type="match status" value="1"/>
</dbReference>